<evidence type="ECO:0000256" key="8">
    <source>
        <dbReference type="SAM" id="MobiDB-lite"/>
    </source>
</evidence>
<organism evidence="10 11">
    <name type="scientific">Cutaneotrichosporon spelunceum</name>
    <dbReference type="NCBI Taxonomy" id="1672016"/>
    <lineage>
        <taxon>Eukaryota</taxon>
        <taxon>Fungi</taxon>
        <taxon>Dikarya</taxon>
        <taxon>Basidiomycota</taxon>
        <taxon>Agaricomycotina</taxon>
        <taxon>Tremellomycetes</taxon>
        <taxon>Trichosporonales</taxon>
        <taxon>Trichosporonaceae</taxon>
        <taxon>Cutaneotrichosporon</taxon>
    </lineage>
</organism>
<comment type="subcellular location">
    <subcellularLocation>
        <location evidence="1">Cytoplasm</location>
    </subcellularLocation>
</comment>
<dbReference type="EMBL" id="BTCM01000001">
    <property type="protein sequence ID" value="GMK54209.1"/>
    <property type="molecule type" value="Genomic_DNA"/>
</dbReference>
<dbReference type="GO" id="GO:0045944">
    <property type="term" value="P:positive regulation of transcription by RNA polymerase II"/>
    <property type="evidence" value="ECO:0007669"/>
    <property type="project" value="TreeGrafter"/>
</dbReference>
<protein>
    <recommendedName>
        <fullName evidence="9">RING-type domain-containing protein</fullName>
    </recommendedName>
</protein>
<feature type="compositionally biased region" description="Basic residues" evidence="8">
    <location>
        <begin position="712"/>
        <end position="722"/>
    </location>
</feature>
<dbReference type="InterPro" id="IPR018957">
    <property type="entry name" value="Znf_C3HC4_RING-type"/>
</dbReference>
<feature type="compositionally biased region" description="Basic and acidic residues" evidence="8">
    <location>
        <begin position="588"/>
        <end position="609"/>
    </location>
</feature>
<dbReference type="AlphaFoldDB" id="A0AAD3TPC2"/>
<keyword evidence="11" id="KW-1185">Reference proteome</keyword>
<feature type="region of interest" description="Disordered" evidence="8">
    <location>
        <begin position="246"/>
        <end position="267"/>
    </location>
</feature>
<accession>A0AAD3TPC2</accession>
<keyword evidence="7" id="KW-0175">Coiled coil</keyword>
<dbReference type="CDD" id="cd16536">
    <property type="entry name" value="RING-HC_RNF10"/>
    <property type="match status" value="1"/>
</dbReference>
<keyword evidence="5" id="KW-0862">Zinc</keyword>
<name>A0AAD3TPC2_9TREE</name>
<dbReference type="Proteomes" id="UP001222932">
    <property type="component" value="Unassembled WGS sequence"/>
</dbReference>
<evidence type="ECO:0000256" key="5">
    <source>
        <dbReference type="ARBA" id="ARBA00022833"/>
    </source>
</evidence>
<feature type="compositionally biased region" description="Pro residues" evidence="8">
    <location>
        <begin position="649"/>
        <end position="661"/>
    </location>
</feature>
<evidence type="ECO:0000256" key="3">
    <source>
        <dbReference type="ARBA" id="ARBA00022723"/>
    </source>
</evidence>
<keyword evidence="4 6" id="KW-0863">Zinc-finger</keyword>
<evidence type="ECO:0000259" key="9">
    <source>
        <dbReference type="PROSITE" id="PS50089"/>
    </source>
</evidence>
<evidence type="ECO:0000256" key="4">
    <source>
        <dbReference type="ARBA" id="ARBA00022771"/>
    </source>
</evidence>
<dbReference type="SMART" id="SM00184">
    <property type="entry name" value="RING"/>
    <property type="match status" value="1"/>
</dbReference>
<dbReference type="InterPro" id="IPR017907">
    <property type="entry name" value="Znf_RING_CS"/>
</dbReference>
<dbReference type="SUPFAM" id="SSF57850">
    <property type="entry name" value="RING/U-box"/>
    <property type="match status" value="1"/>
</dbReference>
<keyword evidence="2" id="KW-0963">Cytoplasm</keyword>
<reference evidence="10" key="2">
    <citation type="submission" date="2023-06" db="EMBL/GenBank/DDBJ databases">
        <authorList>
            <person name="Kobayashi Y."/>
            <person name="Kayamori A."/>
            <person name="Aoki K."/>
            <person name="Shiwa Y."/>
            <person name="Fujita N."/>
            <person name="Sugita T."/>
            <person name="Iwasaki W."/>
            <person name="Tanaka N."/>
            <person name="Takashima M."/>
        </authorList>
    </citation>
    <scope>NUCLEOTIDE SEQUENCE</scope>
    <source>
        <strain evidence="10">HIS016</strain>
    </source>
</reference>
<dbReference type="PROSITE" id="PS00518">
    <property type="entry name" value="ZF_RING_1"/>
    <property type="match status" value="1"/>
</dbReference>
<feature type="domain" description="RING-type" evidence="9">
    <location>
        <begin position="155"/>
        <end position="197"/>
    </location>
</feature>
<reference evidence="10" key="1">
    <citation type="journal article" date="2023" name="BMC Genomics">
        <title>Chromosome-level genome assemblies of Cutaneotrichosporon spp. (Trichosporonales, Basidiomycota) reveal imbalanced evolution between nucleotide sequences and chromosome synteny.</title>
        <authorList>
            <person name="Kobayashi Y."/>
            <person name="Kayamori A."/>
            <person name="Aoki K."/>
            <person name="Shiwa Y."/>
            <person name="Matsutani M."/>
            <person name="Fujita N."/>
            <person name="Sugita T."/>
            <person name="Iwasaki W."/>
            <person name="Tanaka N."/>
            <person name="Takashima M."/>
        </authorList>
    </citation>
    <scope>NUCLEOTIDE SEQUENCE</scope>
    <source>
        <strain evidence="10">HIS016</strain>
    </source>
</reference>
<dbReference type="PROSITE" id="PS50089">
    <property type="entry name" value="ZF_RING_2"/>
    <property type="match status" value="1"/>
</dbReference>
<dbReference type="GO" id="GO:0008270">
    <property type="term" value="F:zinc ion binding"/>
    <property type="evidence" value="ECO:0007669"/>
    <property type="project" value="UniProtKB-KW"/>
</dbReference>
<dbReference type="PANTHER" id="PTHR12983:SF9">
    <property type="entry name" value="E3 UBIQUITIN-PROTEIN LIGASE RNF10"/>
    <property type="match status" value="1"/>
</dbReference>
<feature type="region of interest" description="Disordered" evidence="8">
    <location>
        <begin position="640"/>
        <end position="732"/>
    </location>
</feature>
<proteinExistence type="predicted"/>
<feature type="region of interest" description="Disordered" evidence="8">
    <location>
        <begin position="380"/>
        <end position="417"/>
    </location>
</feature>
<feature type="region of interest" description="Disordered" evidence="8">
    <location>
        <begin position="1"/>
        <end position="66"/>
    </location>
</feature>
<dbReference type="Gene3D" id="3.30.40.10">
    <property type="entry name" value="Zinc/RING finger domain, C3HC4 (zinc finger)"/>
    <property type="match status" value="1"/>
</dbReference>
<keyword evidence="3" id="KW-0479">Metal-binding</keyword>
<feature type="region of interest" description="Disordered" evidence="8">
    <location>
        <begin position="576"/>
        <end position="609"/>
    </location>
</feature>
<evidence type="ECO:0000256" key="6">
    <source>
        <dbReference type="PROSITE-ProRule" id="PRU00175"/>
    </source>
</evidence>
<dbReference type="PANTHER" id="PTHR12983">
    <property type="entry name" value="RING FINGER 10 FAMILY MEMBER"/>
    <property type="match status" value="1"/>
</dbReference>
<evidence type="ECO:0000313" key="11">
    <source>
        <dbReference type="Proteomes" id="UP001222932"/>
    </source>
</evidence>
<evidence type="ECO:0000256" key="1">
    <source>
        <dbReference type="ARBA" id="ARBA00004496"/>
    </source>
</evidence>
<evidence type="ECO:0000313" key="10">
    <source>
        <dbReference type="EMBL" id="GMK54209.1"/>
    </source>
</evidence>
<feature type="compositionally biased region" description="Basic residues" evidence="8">
    <location>
        <begin position="577"/>
        <end position="587"/>
    </location>
</feature>
<dbReference type="GO" id="GO:0000976">
    <property type="term" value="F:transcription cis-regulatory region binding"/>
    <property type="evidence" value="ECO:0007669"/>
    <property type="project" value="TreeGrafter"/>
</dbReference>
<gene>
    <name evidence="10" type="ORF">CspeluHIS016_0107950</name>
</gene>
<feature type="region of interest" description="Disordered" evidence="8">
    <location>
        <begin position="446"/>
        <end position="473"/>
    </location>
</feature>
<sequence length="732" mass="80054">MPAQQVHARRNPQSARKGKLGGRKPDLVLDGGEDPSQWLGFSLPPRGPTTGLTGPPRRSRRGDAWKGSALTREKFVNASFRFMLKPTDVVGYGAHFADPDISLHWPNILQVLVPTFSAYSVAQGFVDADVDDDAAGEEAAERRRRIEEERQGRSCPICLSKPVAGRMTKCGHIFCLPCILHFIALSEVPKAASCPICGDTIHEGMLKSVRYLDAETMVSAALGDSGNAPSAEIATMMSEARAIDESSAAAGANGDETASPSSHGKRAHRIHMRLLHRPQMTTLALPATATWPSDAIPPISAPWYFLPDVLTYSRFALASPEYMLNELQRELAELKREWELLAGDELGRGFVKAARGKVERQIDKVESELMTDAVRKHESQARRAWSEAVGGERRERERQRENERRAAERAEKEKQDDKSINVPLEFLAASASATYGNVETVRVPPNIVVEPNPMPSLDAGTKGQRRKSRGGAAPSVLHAPAAAPAACFYQSSLGAHVYLSALDMRILLTHFISYDNLPPTLSFPTTGYDSATVTEELRKRTKYLSHLPVGTEVVFVEANLVGIVPAEVLSKFEQPLKTRRDKRRARSRREDRDKKRWEEAERAKRPPEVHVVHSALAPLADAELAMALERSRLDAENTEHFPSMEAGSPPRPTHAPAPPSPVSSFAGALRGTPTARVWGRPQEDIDGASVDAAWAGFGGEGEQENQAEAEGRKKKGNKKGKKLVFGGGGRHA</sequence>
<dbReference type="GO" id="GO:0005737">
    <property type="term" value="C:cytoplasm"/>
    <property type="evidence" value="ECO:0007669"/>
    <property type="project" value="UniProtKB-SubCell"/>
</dbReference>
<dbReference type="Pfam" id="PF00097">
    <property type="entry name" value="zf-C3HC4"/>
    <property type="match status" value="1"/>
</dbReference>
<dbReference type="InterPro" id="IPR039739">
    <property type="entry name" value="MAG2/RNF10"/>
</dbReference>
<feature type="compositionally biased region" description="Low complexity" evidence="8">
    <location>
        <begin position="42"/>
        <end position="56"/>
    </location>
</feature>
<dbReference type="InterPro" id="IPR013083">
    <property type="entry name" value="Znf_RING/FYVE/PHD"/>
</dbReference>
<dbReference type="InterPro" id="IPR001841">
    <property type="entry name" value="Znf_RING"/>
</dbReference>
<feature type="coiled-coil region" evidence="7">
    <location>
        <begin position="317"/>
        <end position="344"/>
    </location>
</feature>
<comment type="caution">
    <text evidence="10">The sequence shown here is derived from an EMBL/GenBank/DDBJ whole genome shotgun (WGS) entry which is preliminary data.</text>
</comment>
<evidence type="ECO:0000256" key="2">
    <source>
        <dbReference type="ARBA" id="ARBA00022490"/>
    </source>
</evidence>
<evidence type="ECO:0000256" key="7">
    <source>
        <dbReference type="SAM" id="Coils"/>
    </source>
</evidence>